<evidence type="ECO:0000259" key="2">
    <source>
        <dbReference type="Pfam" id="PF07728"/>
    </source>
</evidence>
<dbReference type="Proteomes" id="UP000062260">
    <property type="component" value="Chromosome"/>
</dbReference>
<dbReference type="Pfam" id="PF07728">
    <property type="entry name" value="AAA_5"/>
    <property type="match status" value="1"/>
</dbReference>
<proteinExistence type="predicted"/>
<evidence type="ECO:0000313" key="3">
    <source>
        <dbReference type="EMBL" id="AMB99941.1"/>
    </source>
</evidence>
<dbReference type="STRING" id="128944.AWM75_08145"/>
<keyword evidence="4" id="KW-1185">Reference proteome</keyword>
<protein>
    <recommendedName>
        <fullName evidence="2">ATPase dynein-related AAA domain-containing protein</fullName>
    </recommendedName>
</protein>
<dbReference type="Gene3D" id="3.40.50.300">
    <property type="entry name" value="P-loop containing nucleotide triphosphate hydrolases"/>
    <property type="match status" value="1"/>
</dbReference>
<name>A0A109RH17_9LACT</name>
<accession>A0A109RH17</accession>
<keyword evidence="1" id="KW-0175">Coiled coil</keyword>
<dbReference type="OrthoDB" id="9781481at2"/>
<evidence type="ECO:0000256" key="1">
    <source>
        <dbReference type="SAM" id="Coils"/>
    </source>
</evidence>
<feature type="coiled-coil region" evidence="1">
    <location>
        <begin position="168"/>
        <end position="212"/>
    </location>
</feature>
<reference evidence="4" key="2">
    <citation type="submission" date="2016-01" db="EMBL/GenBank/DDBJ databases">
        <title>Six Aerococcus type strain genome sequencing and assembly using PacBio and Illumina Hiseq.</title>
        <authorList>
            <person name="Carkaci D."/>
            <person name="Dargis R."/>
            <person name="Nielsen X.C."/>
            <person name="Skovgaard O."/>
            <person name="Fuursted K."/>
            <person name="Christensen J.J."/>
        </authorList>
    </citation>
    <scope>NUCLEOTIDE SEQUENCE [LARGE SCALE GENOMIC DNA]</scope>
    <source>
        <strain evidence="4">CCUG42038B</strain>
    </source>
</reference>
<reference evidence="3 4" key="1">
    <citation type="journal article" date="2016" name="Genome Announc.">
        <title>Complete Genome Sequences of Aerococcus christensenii CCUG 28831T, Aerococcus sanguinicola CCUG 43001T, Aerococcus urinae CCUG 36881T, Aerococcus urinaeequi CCUG 28094T, Aerococcus urinaehominis CCUG 42038 BT, and Aerococcus viridans CCUG 4311T.</title>
        <authorList>
            <person name="Carkaci D."/>
            <person name="Dargis R."/>
            <person name="Nielsen X.C."/>
            <person name="Skovgaard O."/>
            <person name="Fuursted K."/>
            <person name="Christensen J.J."/>
        </authorList>
    </citation>
    <scope>NUCLEOTIDE SEQUENCE [LARGE SCALE GENOMIC DNA]</scope>
    <source>
        <strain evidence="3 4">CCUG42038B</strain>
    </source>
</reference>
<dbReference type="GO" id="GO:0016887">
    <property type="term" value="F:ATP hydrolysis activity"/>
    <property type="evidence" value="ECO:0007669"/>
    <property type="project" value="InterPro"/>
</dbReference>
<feature type="domain" description="ATPase dynein-related AAA" evidence="2">
    <location>
        <begin position="281"/>
        <end position="466"/>
    </location>
</feature>
<evidence type="ECO:0000313" key="4">
    <source>
        <dbReference type="Proteomes" id="UP000062260"/>
    </source>
</evidence>
<dbReference type="AlphaFoldDB" id="A0A109RH17"/>
<organism evidence="3 4">
    <name type="scientific">Aerococcus urinaehominis</name>
    <dbReference type="NCBI Taxonomy" id="128944"/>
    <lineage>
        <taxon>Bacteria</taxon>
        <taxon>Bacillati</taxon>
        <taxon>Bacillota</taxon>
        <taxon>Bacilli</taxon>
        <taxon>Lactobacillales</taxon>
        <taxon>Aerococcaceae</taxon>
        <taxon>Aerococcus</taxon>
    </lineage>
</organism>
<dbReference type="RefSeq" id="WP_067980671.1">
    <property type="nucleotide sequence ID" value="NZ_CP014163.1"/>
</dbReference>
<sequence length="608" mass="68472">MQEPITSFSDYVQLNRQAKLAYLEDLGLTKNKDFIYLAHFGDTNHFKLLATDMFDLRDLSKKDFSNVVEADQLTIFVSQDDQAKIRQQPEAYFIVVGSFRTSQVSKGQALLQIDQVSQPISQAFADRLLAYDQADINHVYQSLSDKGVLAQASLADQGQVAALLVDILDDYRHFMDQVQTEADQLQAQMTVLGREMQTLAQEEAKLQDLVQDYTQSNWYLPQQMSSQLASKFATANQERLAVDGDLIAKLQGQLYAQAGLLFTEDKLAQVVTSLLANELTILVGPSGTGKSALVKGLAQVMGEAYLNVPVQTTWVDRQDLLGFYNPITNNYQNSALVDFILEAAQPKNSHKFYFVNLDELNLSQIENYFADFLSICDQDQPTISLYSRQVQQGRLTWLANLLDQLDQANSSHLSFSDQVSRQQLIDQVHNLKTYSADLKLPKNLRFFGTMNTEGYVQPLSPKVIDRAYLISLDQVDFSLADHLSQVQPVNLVSHALIDYQPDGGEGESQDYLQAVADYFEQNLQLSISARLAKHRDKYWTIGSQLDRSAQDLRYDLVSLKFLPKIHLPSQDHPRAGQDLQSLLGESRPELTSKIDQMAAGNGLFTYWS</sequence>
<dbReference type="SUPFAM" id="SSF52540">
    <property type="entry name" value="P-loop containing nucleoside triphosphate hydrolases"/>
    <property type="match status" value="1"/>
</dbReference>
<dbReference type="EMBL" id="CP014163">
    <property type="protein sequence ID" value="AMB99941.1"/>
    <property type="molecule type" value="Genomic_DNA"/>
</dbReference>
<dbReference type="InterPro" id="IPR027417">
    <property type="entry name" value="P-loop_NTPase"/>
</dbReference>
<dbReference type="GO" id="GO:0005524">
    <property type="term" value="F:ATP binding"/>
    <property type="evidence" value="ECO:0007669"/>
    <property type="project" value="InterPro"/>
</dbReference>
<gene>
    <name evidence="3" type="ORF">AWM75_08145</name>
</gene>
<dbReference type="InterPro" id="IPR011704">
    <property type="entry name" value="ATPase_dyneun-rel_AAA"/>
</dbReference>
<dbReference type="KEGG" id="auh:AWM75_08145"/>